<proteinExistence type="predicted"/>
<comment type="caution">
    <text evidence="1">The sequence shown here is derived from an EMBL/GenBank/DDBJ whole genome shotgun (WGS) entry which is preliminary data.</text>
</comment>
<reference evidence="1 2" key="1">
    <citation type="submission" date="2012-04" db="EMBL/GenBank/DDBJ databases">
        <authorList>
            <person name="Genoscope - CEA"/>
        </authorList>
    </citation>
    <scope>NUCLEOTIDE SEQUENCE [LARGE SCALE GENOMIC DNA]</scope>
    <source>
        <strain evidence="1 2">9701</strain>
    </source>
</reference>
<dbReference type="AlphaFoldDB" id="I4IN81"/>
<organism evidence="1 2">
    <name type="scientific">Microcystis aeruginosa PCC 9701</name>
    <dbReference type="NCBI Taxonomy" id="721123"/>
    <lineage>
        <taxon>Bacteria</taxon>
        <taxon>Bacillati</taxon>
        <taxon>Cyanobacteriota</taxon>
        <taxon>Cyanophyceae</taxon>
        <taxon>Oscillatoriophycideae</taxon>
        <taxon>Chroococcales</taxon>
        <taxon>Microcystaceae</taxon>
        <taxon>Microcystis</taxon>
    </lineage>
</organism>
<protein>
    <submittedName>
        <fullName evidence="1">Uncharacterized protein</fullName>
    </submittedName>
</protein>
<dbReference type="HOGENOM" id="CLU_079296_0_0_3"/>
<evidence type="ECO:0000313" key="1">
    <source>
        <dbReference type="EMBL" id="CCI35755.1"/>
    </source>
</evidence>
<dbReference type="EMBL" id="CAIQ01000101">
    <property type="protein sequence ID" value="CCI35755.1"/>
    <property type="molecule type" value="Genomic_DNA"/>
</dbReference>
<sequence>MSSNNFCIVGSTASGKTTYLAALAYHQEHRIQNNQKSSYTVEAIGRDTENLKKKAEVLLTKGLRLEPTRIQKVDQLPVYQFTIEGKAGWRSPKERFDITTRDYPGEAFHYLVEEELPNDTKYDEDFLKDCVKGLIEDCFNDSKGCVMMLPGWELHQEDGGDDFYTAILERFIEQMDSANQKDTYKMAVVMSKCERGEIWTGRLEPERDLFEVYLRETTRYLRKNLKPENLRFFALSTFGVRDRADPRPNRKDVIRPKGKESVTESVLFNTGKGQWQPYNLLEPLYWLINS</sequence>
<dbReference type="Proteomes" id="UP000004047">
    <property type="component" value="Unassembled WGS sequence"/>
</dbReference>
<gene>
    <name evidence="1" type="ORF">MICAK_190020</name>
</gene>
<dbReference type="RefSeq" id="WP_002800502.1">
    <property type="nucleotide sequence ID" value="NZ_CAIQ01000101.1"/>
</dbReference>
<name>I4IN81_MICAE</name>
<evidence type="ECO:0000313" key="2">
    <source>
        <dbReference type="Proteomes" id="UP000004047"/>
    </source>
</evidence>
<accession>I4IN81</accession>